<gene>
    <name evidence="2" type="ORF">JRO89_XS11G0204600</name>
</gene>
<organism evidence="2 3">
    <name type="scientific">Xanthoceras sorbifolium</name>
    <dbReference type="NCBI Taxonomy" id="99658"/>
    <lineage>
        <taxon>Eukaryota</taxon>
        <taxon>Viridiplantae</taxon>
        <taxon>Streptophyta</taxon>
        <taxon>Embryophyta</taxon>
        <taxon>Tracheophyta</taxon>
        <taxon>Spermatophyta</taxon>
        <taxon>Magnoliopsida</taxon>
        <taxon>eudicotyledons</taxon>
        <taxon>Gunneridae</taxon>
        <taxon>Pentapetalae</taxon>
        <taxon>rosids</taxon>
        <taxon>malvids</taxon>
        <taxon>Sapindales</taxon>
        <taxon>Sapindaceae</taxon>
        <taxon>Xanthoceroideae</taxon>
        <taxon>Xanthoceras</taxon>
    </lineage>
</organism>
<dbReference type="EMBL" id="JAFEMO010000011">
    <property type="protein sequence ID" value="KAH7557697.1"/>
    <property type="molecule type" value="Genomic_DNA"/>
</dbReference>
<dbReference type="Proteomes" id="UP000827721">
    <property type="component" value="Unassembled WGS sequence"/>
</dbReference>
<keyword evidence="1" id="KW-0472">Membrane</keyword>
<dbReference type="PANTHER" id="PTHR34575">
    <property type="entry name" value="PROTEIN PAM68, CHLOROPLASTIC"/>
    <property type="match status" value="1"/>
</dbReference>
<keyword evidence="1" id="KW-0812">Transmembrane</keyword>
<dbReference type="PANTHER" id="PTHR34575:SF6">
    <property type="entry name" value="EXPRESSED PROTEIN"/>
    <property type="match status" value="1"/>
</dbReference>
<proteinExistence type="predicted"/>
<reference evidence="2 3" key="1">
    <citation type="submission" date="2021-02" db="EMBL/GenBank/DDBJ databases">
        <title>Plant Genome Project.</title>
        <authorList>
            <person name="Zhang R.-G."/>
        </authorList>
    </citation>
    <scope>NUCLEOTIDE SEQUENCE [LARGE SCALE GENOMIC DNA]</scope>
    <source>
        <tissue evidence="2">Leaves</tissue>
    </source>
</reference>
<comment type="caution">
    <text evidence="2">The sequence shown here is derived from an EMBL/GenBank/DDBJ whole genome shotgun (WGS) entry which is preliminary data.</text>
</comment>
<evidence type="ECO:0000313" key="2">
    <source>
        <dbReference type="EMBL" id="KAH7557697.1"/>
    </source>
</evidence>
<feature type="transmembrane region" description="Helical" evidence="1">
    <location>
        <begin position="86"/>
        <end position="109"/>
    </location>
</feature>
<evidence type="ECO:0000313" key="3">
    <source>
        <dbReference type="Proteomes" id="UP000827721"/>
    </source>
</evidence>
<name>A0ABQ8HGG0_9ROSI</name>
<evidence type="ECO:0000256" key="1">
    <source>
        <dbReference type="SAM" id="Phobius"/>
    </source>
</evidence>
<feature type="transmembrane region" description="Helical" evidence="1">
    <location>
        <begin position="121"/>
        <end position="144"/>
    </location>
</feature>
<protein>
    <submittedName>
        <fullName evidence="2">Uncharacterized protein</fullName>
    </submittedName>
</protein>
<keyword evidence="1" id="KW-1133">Transmembrane helix</keyword>
<accession>A0ABQ8HGG0</accession>
<dbReference type="InterPro" id="IPR021855">
    <property type="entry name" value="PAM68-like"/>
</dbReference>
<keyword evidence="3" id="KW-1185">Reference proteome</keyword>
<sequence>MKTLLCSQKPPLLFHFPKRSLSLHNPTQTILLHPTTTTAWKLHANSKGFGGGGATAKKSVTTAKYSYNDENNIDGDQLPQAVLDRIIVRIVVSVGLPLATGLFLMYLFGLVKEQQLWDVPVWVPSLSTFVTFSASAMGLAYGPISASWDEDRKGSLLGLEEFQKNWVEIWEEEEEDDDD</sequence>
<dbReference type="Pfam" id="PF11947">
    <property type="entry name" value="DUF3464"/>
    <property type="match status" value="1"/>
</dbReference>